<sequence length="182" mass="21000">MLGSGNIVSKNSFFNAHEKTKRNSDDASGTKVNFHSFFTHLKSKFGVISEFQLDQNNSPKCIYFQDSYMKDVFNFYPDRICLDVSHRILDGSIFLYLFLCEDSNGCIYTISVGLLVTDDADSLMWLLNTFKRHNPNWRRTKIILADPEIKARDIIRNSFPNPFVIICSYHAFRSFKNGLENG</sequence>
<dbReference type="PANTHER" id="PTHR31569">
    <property type="entry name" value="SWIM-TYPE DOMAIN-CONTAINING PROTEIN"/>
    <property type="match status" value="1"/>
</dbReference>
<reference evidence="2 3" key="1">
    <citation type="submission" date="2013-11" db="EMBL/GenBank/DDBJ databases">
        <title>Genome sequencing of Stegodyphus mimosarum.</title>
        <authorList>
            <person name="Bechsgaard J."/>
        </authorList>
    </citation>
    <scope>NUCLEOTIDE SEQUENCE [LARGE SCALE GENOMIC DNA]</scope>
</reference>
<evidence type="ECO:0000313" key="2">
    <source>
        <dbReference type="EMBL" id="KFM82265.1"/>
    </source>
</evidence>
<feature type="domain" description="ZSWIM1/3 RNaseH-like" evidence="1">
    <location>
        <begin position="41"/>
        <end position="163"/>
    </location>
</feature>
<evidence type="ECO:0000313" key="3">
    <source>
        <dbReference type="Proteomes" id="UP000054359"/>
    </source>
</evidence>
<protein>
    <submittedName>
        <fullName evidence="2">Zinc finger SWIM domain-containing protein 3</fullName>
    </submittedName>
</protein>
<keyword evidence="3" id="KW-1185">Reference proteome</keyword>
<name>A0A087UY26_STEMI</name>
<gene>
    <name evidence="2" type="ORF">X975_10228</name>
</gene>
<dbReference type="AlphaFoldDB" id="A0A087UY26"/>
<dbReference type="Proteomes" id="UP000054359">
    <property type="component" value="Unassembled WGS sequence"/>
</dbReference>
<dbReference type="Pfam" id="PF21056">
    <property type="entry name" value="ZSWIM1-3_RNaseH-like"/>
    <property type="match status" value="1"/>
</dbReference>
<dbReference type="STRING" id="407821.A0A087UY26"/>
<evidence type="ECO:0000259" key="1">
    <source>
        <dbReference type="Pfam" id="PF21056"/>
    </source>
</evidence>
<dbReference type="InterPro" id="IPR048324">
    <property type="entry name" value="ZSWIM1-3_RNaseH-like"/>
</dbReference>
<proteinExistence type="predicted"/>
<feature type="non-terminal residue" evidence="2">
    <location>
        <position position="182"/>
    </location>
</feature>
<dbReference type="EMBL" id="KK122222">
    <property type="protein sequence ID" value="KFM82265.1"/>
    <property type="molecule type" value="Genomic_DNA"/>
</dbReference>
<accession>A0A087UY26</accession>
<organism evidence="2 3">
    <name type="scientific">Stegodyphus mimosarum</name>
    <name type="common">African social velvet spider</name>
    <dbReference type="NCBI Taxonomy" id="407821"/>
    <lineage>
        <taxon>Eukaryota</taxon>
        <taxon>Metazoa</taxon>
        <taxon>Ecdysozoa</taxon>
        <taxon>Arthropoda</taxon>
        <taxon>Chelicerata</taxon>
        <taxon>Arachnida</taxon>
        <taxon>Araneae</taxon>
        <taxon>Araneomorphae</taxon>
        <taxon>Entelegynae</taxon>
        <taxon>Eresoidea</taxon>
        <taxon>Eresidae</taxon>
        <taxon>Stegodyphus</taxon>
    </lineage>
</organism>
<dbReference type="OrthoDB" id="124789at2759"/>
<dbReference type="InterPro" id="IPR052579">
    <property type="entry name" value="Zinc_finger_SWIM"/>
</dbReference>
<dbReference type="PANTHER" id="PTHR31569:SF4">
    <property type="entry name" value="SWIM-TYPE DOMAIN-CONTAINING PROTEIN"/>
    <property type="match status" value="1"/>
</dbReference>